<evidence type="ECO:0000259" key="1">
    <source>
        <dbReference type="Pfam" id="PF13470"/>
    </source>
</evidence>
<sequence>MSLRAVYDTNVIVSALLKPDSIPSSLVTLAMTGVVQLCLSPAIRAEYDEVIRRPRFAFPEEIVERFMEELTTSALIVEPVTRITVSSDDPDNRFLECALAASADYLVTGNLRHFPTLEFEGVRIVSPAVFAQALAEQGLS</sequence>
<dbReference type="Pfam" id="PF13470">
    <property type="entry name" value="PIN_3"/>
    <property type="match status" value="1"/>
</dbReference>
<proteinExistence type="predicted"/>
<dbReference type="EMBL" id="AZHW01000338">
    <property type="protein sequence ID" value="ETX00435.1"/>
    <property type="molecule type" value="Genomic_DNA"/>
</dbReference>
<dbReference type="InterPro" id="IPR029060">
    <property type="entry name" value="PIN-like_dom_sf"/>
</dbReference>
<evidence type="ECO:0000313" key="3">
    <source>
        <dbReference type="Proteomes" id="UP000019141"/>
    </source>
</evidence>
<dbReference type="InterPro" id="IPR002850">
    <property type="entry name" value="PIN_toxin-like"/>
</dbReference>
<dbReference type="SUPFAM" id="SSF88723">
    <property type="entry name" value="PIN domain-like"/>
    <property type="match status" value="1"/>
</dbReference>
<organism evidence="2 3">
    <name type="scientific">Entotheonella factor</name>
    <dbReference type="NCBI Taxonomy" id="1429438"/>
    <lineage>
        <taxon>Bacteria</taxon>
        <taxon>Pseudomonadati</taxon>
        <taxon>Nitrospinota/Tectimicrobiota group</taxon>
        <taxon>Candidatus Tectimicrobiota</taxon>
        <taxon>Candidatus Entotheonellia</taxon>
        <taxon>Candidatus Entotheonellales</taxon>
        <taxon>Candidatus Entotheonellaceae</taxon>
        <taxon>Candidatus Entotheonella</taxon>
    </lineage>
</organism>
<protein>
    <recommendedName>
        <fullName evidence="1">PIN domain-containing protein</fullName>
    </recommendedName>
</protein>
<evidence type="ECO:0000313" key="2">
    <source>
        <dbReference type="EMBL" id="ETX00435.1"/>
    </source>
</evidence>
<dbReference type="HOGENOM" id="CLU_116617_6_0_7"/>
<dbReference type="NCBIfam" id="TIGR00305">
    <property type="entry name" value="putative toxin-antitoxin system toxin component, PIN family"/>
    <property type="match status" value="1"/>
</dbReference>
<dbReference type="PANTHER" id="PTHR34610:SF3">
    <property type="entry name" value="SSL7007 PROTEIN"/>
    <property type="match status" value="1"/>
</dbReference>
<reference evidence="2 3" key="1">
    <citation type="journal article" date="2014" name="Nature">
        <title>An environmental bacterial taxon with a large and distinct metabolic repertoire.</title>
        <authorList>
            <person name="Wilson M.C."/>
            <person name="Mori T."/>
            <person name="Ruckert C."/>
            <person name="Uria A.R."/>
            <person name="Helf M.J."/>
            <person name="Takada K."/>
            <person name="Gernert C."/>
            <person name="Steffens U.A."/>
            <person name="Heycke N."/>
            <person name="Schmitt S."/>
            <person name="Rinke C."/>
            <person name="Helfrich E.J."/>
            <person name="Brachmann A.O."/>
            <person name="Gurgui C."/>
            <person name="Wakimoto T."/>
            <person name="Kracht M."/>
            <person name="Crusemann M."/>
            <person name="Hentschel U."/>
            <person name="Abe I."/>
            <person name="Matsunaga S."/>
            <person name="Kalinowski J."/>
            <person name="Takeyama H."/>
            <person name="Piel J."/>
        </authorList>
    </citation>
    <scope>NUCLEOTIDE SEQUENCE [LARGE SCALE GENOMIC DNA]</scope>
    <source>
        <strain evidence="3">TSY1</strain>
    </source>
</reference>
<dbReference type="Proteomes" id="UP000019141">
    <property type="component" value="Unassembled WGS sequence"/>
</dbReference>
<feature type="domain" description="PIN" evidence="1">
    <location>
        <begin position="4"/>
        <end position="111"/>
    </location>
</feature>
<keyword evidence="3" id="KW-1185">Reference proteome</keyword>
<comment type="caution">
    <text evidence="2">The sequence shown here is derived from an EMBL/GenBank/DDBJ whole genome shotgun (WGS) entry which is preliminary data.</text>
</comment>
<dbReference type="AlphaFoldDB" id="W4LRD0"/>
<dbReference type="InterPro" id="IPR002716">
    <property type="entry name" value="PIN_dom"/>
</dbReference>
<dbReference type="PANTHER" id="PTHR34610">
    <property type="entry name" value="SSL7007 PROTEIN"/>
    <property type="match status" value="1"/>
</dbReference>
<accession>W4LRD0</accession>
<name>W4LRD0_ENTF1</name>
<gene>
    <name evidence="2" type="ORF">ETSY1_11195</name>
</gene>